<dbReference type="FunFam" id="3.40.50.2000:FF:000164">
    <property type="entry name" value="Lipopolysaccharide heptosyltransferase I"/>
    <property type="match status" value="1"/>
</dbReference>
<dbReference type="EMBL" id="LN554846">
    <property type="protein sequence ID" value="CED70230.1"/>
    <property type="molecule type" value="Genomic_DNA"/>
</dbReference>
<accession>A0A090IPN7</accession>
<dbReference type="Gene3D" id="3.40.50.2000">
    <property type="entry name" value="Glycogen Phosphorylase B"/>
    <property type="match status" value="2"/>
</dbReference>
<protein>
    <submittedName>
        <fullName evidence="4">Lipopolysaccharide core biosynthesis glycosyl transferase protein</fullName>
    </submittedName>
</protein>
<dbReference type="CDD" id="cd03789">
    <property type="entry name" value="GT9_LPS_heptosyltransferase"/>
    <property type="match status" value="1"/>
</dbReference>
<dbReference type="KEGG" id="awd:AWOD_I_0132"/>
<evidence type="ECO:0000256" key="1">
    <source>
        <dbReference type="ARBA" id="ARBA00022676"/>
    </source>
</evidence>
<dbReference type="PANTHER" id="PTHR30160:SF21">
    <property type="entry name" value="LIPOPOLYSACCHARIDE CORE HEPTOSYLTRANSFERASE OPSX"/>
    <property type="match status" value="1"/>
</dbReference>
<comment type="similarity">
    <text evidence="3">Belongs to the glycosyltransferase 9 family.</text>
</comment>
<dbReference type="InterPro" id="IPR002201">
    <property type="entry name" value="Glyco_trans_9"/>
</dbReference>
<dbReference type="GO" id="GO:0009244">
    <property type="term" value="P:lipopolysaccharide core region biosynthetic process"/>
    <property type="evidence" value="ECO:0007669"/>
    <property type="project" value="TreeGrafter"/>
</dbReference>
<evidence type="ECO:0000313" key="5">
    <source>
        <dbReference type="Proteomes" id="UP000032427"/>
    </source>
</evidence>
<organism evidence="4 5">
    <name type="scientific">Aliivibrio wodanis</name>
    <dbReference type="NCBI Taxonomy" id="80852"/>
    <lineage>
        <taxon>Bacteria</taxon>
        <taxon>Pseudomonadati</taxon>
        <taxon>Pseudomonadota</taxon>
        <taxon>Gammaproteobacteria</taxon>
        <taxon>Vibrionales</taxon>
        <taxon>Vibrionaceae</taxon>
        <taxon>Aliivibrio</taxon>
    </lineage>
</organism>
<name>A0A090IPN7_9GAMM</name>
<evidence type="ECO:0000256" key="3">
    <source>
        <dbReference type="ARBA" id="ARBA00043995"/>
    </source>
</evidence>
<evidence type="ECO:0000256" key="2">
    <source>
        <dbReference type="ARBA" id="ARBA00022679"/>
    </source>
</evidence>
<gene>
    <name evidence="4" type="primary">waaC</name>
    <name evidence="4" type="ORF">AWOD_I_0132</name>
</gene>
<evidence type="ECO:0000313" key="4">
    <source>
        <dbReference type="EMBL" id="CED70230.1"/>
    </source>
</evidence>
<reference evidence="5" key="1">
    <citation type="submission" date="2014-09" db="EMBL/GenBank/DDBJ databases">
        <authorList>
            <person name="Hjerde E."/>
        </authorList>
    </citation>
    <scope>NUCLEOTIDE SEQUENCE [LARGE SCALE GENOMIC DNA]</scope>
    <source>
        <strain evidence="5">06/09/139</strain>
    </source>
</reference>
<keyword evidence="2 4" id="KW-0808">Transferase</keyword>
<dbReference type="GO" id="GO:0008713">
    <property type="term" value="F:ADP-heptose-lipopolysaccharide heptosyltransferase activity"/>
    <property type="evidence" value="ECO:0007669"/>
    <property type="project" value="TreeGrafter"/>
</dbReference>
<dbReference type="PATRIC" id="fig|80852.17.peg.135"/>
<proteinExistence type="inferred from homology"/>
<dbReference type="GO" id="GO:0005829">
    <property type="term" value="C:cytosol"/>
    <property type="evidence" value="ECO:0007669"/>
    <property type="project" value="TreeGrafter"/>
</dbReference>
<dbReference type="InterPro" id="IPR051199">
    <property type="entry name" value="LPS_LOS_Heptosyltrfase"/>
</dbReference>
<dbReference type="Proteomes" id="UP000032427">
    <property type="component" value="Chromosome 1"/>
</dbReference>
<dbReference type="SUPFAM" id="SSF53756">
    <property type="entry name" value="UDP-Glycosyltransferase/glycogen phosphorylase"/>
    <property type="match status" value="1"/>
</dbReference>
<dbReference type="STRING" id="80852.AWOD_I_0132"/>
<dbReference type="PANTHER" id="PTHR30160">
    <property type="entry name" value="TETRAACYLDISACCHARIDE 4'-KINASE-RELATED"/>
    <property type="match status" value="1"/>
</dbReference>
<dbReference type="HOGENOM" id="CLU_038371_2_0_6"/>
<keyword evidence="5" id="KW-1185">Reference proteome</keyword>
<keyword evidence="1" id="KW-0328">Glycosyltransferase</keyword>
<dbReference type="FunFam" id="3.40.50.2000:FF:000023">
    <property type="entry name" value="ADP-heptose--LPS heptosyltransferase II"/>
    <property type="match status" value="1"/>
</dbReference>
<sequence>MNVNSIILTHSFWVNISMALFTSAPNSLCILRLSAIGDVCHAVAAVQAIQKEWPTTKITWIVGKIEAQLIHDLPNITVIPFDKKLGLKGMKAIWAQLSNQRFDALVHMQLALRASVLTVGIKAKYKVGFNRKRAKEGQWLFTNRKIEDTASAHVLDSFYSFIEYLGVPKNKPTWNIPLSEADSSFVDSNISNDKPYVVISPAASKDERNWLTERYAQLADWLNEHNYQVVLCGSPSEREKKLGSNIESLAQSPLINLIGKTSLKQLTATLNQALVVIAPDSGPAHIATTQGTPVIGLYGHSNPKRTGPYNSLSYVVSVYEQHVTQQQNKSIDELKWSTRVKGDHIMQDITLDMVTHSFQQLEIILNSTEEGKK</sequence>
<dbReference type="AlphaFoldDB" id="A0A090IPN7"/>
<dbReference type="Pfam" id="PF01075">
    <property type="entry name" value="Glyco_transf_9"/>
    <property type="match status" value="1"/>
</dbReference>